<feature type="domain" description="Molybdopterin dinucleotide-binding" evidence="6">
    <location>
        <begin position="390"/>
        <end position="495"/>
    </location>
</feature>
<dbReference type="InterPro" id="IPR009010">
    <property type="entry name" value="Asp_de-COase-like_dom_sf"/>
</dbReference>
<keyword evidence="4" id="KW-0411">Iron-sulfur</keyword>
<keyword evidence="3" id="KW-0408">Iron</keyword>
<evidence type="ECO:0000256" key="3">
    <source>
        <dbReference type="ARBA" id="ARBA00023004"/>
    </source>
</evidence>
<evidence type="ECO:0000256" key="4">
    <source>
        <dbReference type="ARBA" id="ARBA00023014"/>
    </source>
</evidence>
<dbReference type="InterPro" id="IPR050123">
    <property type="entry name" value="Prok_molybdopt-oxidoreductase"/>
</dbReference>
<dbReference type="SUPFAM" id="SSF50692">
    <property type="entry name" value="ADC-like"/>
    <property type="match status" value="1"/>
</dbReference>
<dbReference type="GO" id="GO:0043546">
    <property type="term" value="F:molybdopterin cofactor binding"/>
    <property type="evidence" value="ECO:0007669"/>
    <property type="project" value="InterPro"/>
</dbReference>
<organism evidence="7 8">
    <name type="scientific">Thermosulfurimonas marina</name>
    <dbReference type="NCBI Taxonomy" id="2047767"/>
    <lineage>
        <taxon>Bacteria</taxon>
        <taxon>Pseudomonadati</taxon>
        <taxon>Thermodesulfobacteriota</taxon>
        <taxon>Thermodesulfobacteria</taxon>
        <taxon>Thermodesulfobacteriales</taxon>
        <taxon>Thermodesulfobacteriaceae</taxon>
        <taxon>Thermosulfurimonas</taxon>
    </lineage>
</organism>
<dbReference type="InterPro" id="IPR006657">
    <property type="entry name" value="MoPterin_dinucl-bd_dom"/>
</dbReference>
<feature type="domain" description="Molybdopterin oxidoreductase" evidence="5">
    <location>
        <begin position="4"/>
        <end position="305"/>
    </location>
</feature>
<accession>A0A6H1WQ66</accession>
<name>A0A6H1WQ66_9BACT</name>
<dbReference type="GO" id="GO:0046872">
    <property type="term" value="F:metal ion binding"/>
    <property type="evidence" value="ECO:0007669"/>
    <property type="project" value="UniProtKB-KW"/>
</dbReference>
<dbReference type="Gene3D" id="3.40.50.740">
    <property type="match status" value="1"/>
</dbReference>
<dbReference type="PANTHER" id="PTHR43105:SF14">
    <property type="entry name" value="FORMATE DEHYDROGENASE H"/>
    <property type="match status" value="1"/>
</dbReference>
<dbReference type="Pfam" id="PF01568">
    <property type="entry name" value="Molydop_binding"/>
    <property type="match status" value="1"/>
</dbReference>
<evidence type="ECO:0000259" key="5">
    <source>
        <dbReference type="Pfam" id="PF00384"/>
    </source>
</evidence>
<dbReference type="KEGG" id="tmai:FVE67_00210"/>
<dbReference type="Pfam" id="PF00384">
    <property type="entry name" value="Molybdopterin"/>
    <property type="match status" value="1"/>
</dbReference>
<dbReference type="SUPFAM" id="SSF53706">
    <property type="entry name" value="Formate dehydrogenase/DMSO reductase, domains 1-3"/>
    <property type="match status" value="1"/>
</dbReference>
<keyword evidence="1" id="KW-0479">Metal-binding</keyword>
<keyword evidence="2" id="KW-0560">Oxidoreductase</keyword>
<dbReference type="GO" id="GO:0016020">
    <property type="term" value="C:membrane"/>
    <property type="evidence" value="ECO:0007669"/>
    <property type="project" value="TreeGrafter"/>
</dbReference>
<dbReference type="GO" id="GO:0003954">
    <property type="term" value="F:NADH dehydrogenase activity"/>
    <property type="evidence" value="ECO:0007669"/>
    <property type="project" value="TreeGrafter"/>
</dbReference>
<sequence length="502" mass="57174">MVAGKIKRALSRGLKLVVVDPRRTELASLADIWLPLRPGTNVPLANGMAHVILKEGLYNRRFIEERTEGFEAFAQYILKEWPLERVERLTGIRREHIEQVARLYARAERALILWGLGVTEHRSGSQGVMALANLALLCGHVGRSGTGAMPLRGQNNVQGACDMGALPYVLPGYQKPEDPLVRKKFEEVWGRPLPEKPGLTEPIMYEEALQGRLKALYIVGYDVALTHANISRVWRALLELDLLVVHDIFFPKTGEFAHVVFPTACLFEREGTTDNGERRVQRIRKLVEPPEDLPPDWWIIAQVSRRLGYEMPYQSAEDIFEEMRRVMPSFAGITYARLEEKGLCWPVPEENHPGTELMFTEKFARPSGKAAFGQPKYWAPEEEVSGEYPFVLITGRRLYHYNCGSMTRRVSGLLEVLPEELVEIHPRDARRLGLRERDPVRIISRRGEIQARVHLTTRVNPGQVFMDFHFLEPLTNLITSPGLEVKVHTPEYKVAAVRLEKA</sequence>
<evidence type="ECO:0000256" key="1">
    <source>
        <dbReference type="ARBA" id="ARBA00022723"/>
    </source>
</evidence>
<evidence type="ECO:0000256" key="2">
    <source>
        <dbReference type="ARBA" id="ARBA00023002"/>
    </source>
</evidence>
<dbReference type="Gene3D" id="2.40.40.20">
    <property type="match status" value="1"/>
</dbReference>
<gene>
    <name evidence="7" type="ORF">FVE67_00210</name>
</gene>
<dbReference type="GO" id="GO:0051536">
    <property type="term" value="F:iron-sulfur cluster binding"/>
    <property type="evidence" value="ECO:0007669"/>
    <property type="project" value="UniProtKB-KW"/>
</dbReference>
<dbReference type="Gene3D" id="3.40.228.10">
    <property type="entry name" value="Dimethylsulfoxide Reductase, domain 2"/>
    <property type="match status" value="1"/>
</dbReference>
<dbReference type="InterPro" id="IPR006656">
    <property type="entry name" value="Mopterin_OxRdtase"/>
</dbReference>
<reference evidence="7 8" key="1">
    <citation type="submission" date="2019-08" db="EMBL/GenBank/DDBJ databases">
        <title>Complete genome sequence of Thermosulfurimonas marina SU872T, an anaerobic thermophilic chemolithoautotrophic bacterium isolated from a shallow marine hydrothermal vent.</title>
        <authorList>
            <person name="Allioux M."/>
            <person name="Jebbar M."/>
            <person name="Slobodkina G."/>
            <person name="Slobodkin A."/>
            <person name="Moalic Y."/>
            <person name="Frolova A."/>
            <person name="Shao Z."/>
            <person name="Alain K."/>
        </authorList>
    </citation>
    <scope>NUCLEOTIDE SEQUENCE [LARGE SCALE GENOMIC DNA]</scope>
    <source>
        <strain evidence="7 8">SU872</strain>
    </source>
</reference>
<evidence type="ECO:0000313" key="8">
    <source>
        <dbReference type="Proteomes" id="UP000501253"/>
    </source>
</evidence>
<dbReference type="PANTHER" id="PTHR43105">
    <property type="entry name" value="RESPIRATORY NITRATE REDUCTASE"/>
    <property type="match status" value="1"/>
</dbReference>
<evidence type="ECO:0000259" key="6">
    <source>
        <dbReference type="Pfam" id="PF01568"/>
    </source>
</evidence>
<dbReference type="GO" id="GO:0022904">
    <property type="term" value="P:respiratory electron transport chain"/>
    <property type="evidence" value="ECO:0007669"/>
    <property type="project" value="TreeGrafter"/>
</dbReference>
<proteinExistence type="predicted"/>
<evidence type="ECO:0000313" key="7">
    <source>
        <dbReference type="EMBL" id="QJA05304.1"/>
    </source>
</evidence>
<protein>
    <submittedName>
        <fullName evidence="7">Molybdopterin-dependent oxidoreductase</fullName>
    </submittedName>
</protein>
<dbReference type="AlphaFoldDB" id="A0A6H1WQ66"/>
<keyword evidence="8" id="KW-1185">Reference proteome</keyword>
<dbReference type="Proteomes" id="UP000501253">
    <property type="component" value="Chromosome"/>
</dbReference>
<dbReference type="EMBL" id="CP042909">
    <property type="protein sequence ID" value="QJA05304.1"/>
    <property type="molecule type" value="Genomic_DNA"/>
</dbReference>